<evidence type="ECO:0000313" key="2">
    <source>
        <dbReference type="Proteomes" id="UP000183107"/>
    </source>
</evidence>
<evidence type="ECO:0000313" key="1">
    <source>
        <dbReference type="EMBL" id="SFN33819.1"/>
    </source>
</evidence>
<dbReference type="RefSeq" id="WP_074794307.1">
    <property type="nucleotide sequence ID" value="NZ_FOVJ01000001.1"/>
</dbReference>
<dbReference type="OrthoDB" id="582214at2"/>
<sequence length="253" mass="29034">MPSEPFDLAHAFKQYFEVVPAFSGTLKDEVYRLRHKVYCEDLKFESPRSDQRETDEYDSCSQAFLLRNVQTKEYIGCARIIIPPSENPGYPLPFETVCADTLDRSIIDPRKLCRHRIAEVSRLAVISSYRRRKGEAGKPFGISDDDFKNSQSRRFPYIPISLYLAALAMARLNEIDIIFILTEERLAHHFTKLGFDQQFIGGPVDHHGLRVPSMIYVGETIGNLRANLLPLYLEIAMNIERHLASKQPIDNTI</sequence>
<reference evidence="2" key="1">
    <citation type="submission" date="2016-10" db="EMBL/GenBank/DDBJ databases">
        <authorList>
            <person name="Varghese N."/>
        </authorList>
    </citation>
    <scope>NUCLEOTIDE SEQUENCE [LARGE SCALE GENOMIC DNA]</scope>
    <source>
        <strain evidence="2">Nsp8</strain>
    </source>
</reference>
<dbReference type="SUPFAM" id="SSF55729">
    <property type="entry name" value="Acyl-CoA N-acyltransferases (Nat)"/>
    <property type="match status" value="1"/>
</dbReference>
<keyword evidence="2" id="KW-1185">Reference proteome</keyword>
<proteinExistence type="predicted"/>
<dbReference type="NCBIfam" id="TIGR03694">
    <property type="entry name" value="exosort_acyl"/>
    <property type="match status" value="1"/>
</dbReference>
<dbReference type="EMBL" id="FOVJ01000001">
    <property type="protein sequence ID" value="SFN33819.1"/>
    <property type="molecule type" value="Genomic_DNA"/>
</dbReference>
<dbReference type="AlphaFoldDB" id="A0A1I4Y8C4"/>
<name>A0A1I4Y8C4_9PROT</name>
<dbReference type="Gene3D" id="3.40.630.30">
    <property type="match status" value="1"/>
</dbReference>
<protein>
    <submittedName>
        <fullName evidence="1">N-acyl amino acid synthase, PEP-CTERM/exosortase system-associated</fullName>
    </submittedName>
</protein>
<organism evidence="1 2">
    <name type="scientific">Nitrosospira briensis</name>
    <dbReference type="NCBI Taxonomy" id="35799"/>
    <lineage>
        <taxon>Bacteria</taxon>
        <taxon>Pseudomonadati</taxon>
        <taxon>Pseudomonadota</taxon>
        <taxon>Betaproteobacteria</taxon>
        <taxon>Nitrosomonadales</taxon>
        <taxon>Nitrosomonadaceae</taxon>
        <taxon>Nitrosospira</taxon>
    </lineage>
</organism>
<dbReference type="InterPro" id="IPR016181">
    <property type="entry name" value="Acyl_CoA_acyltransferase"/>
</dbReference>
<gene>
    <name evidence="1" type="ORF">SAMN05216386_0549</name>
</gene>
<dbReference type="Pfam" id="PF13444">
    <property type="entry name" value="Acetyltransf_5"/>
    <property type="match status" value="1"/>
</dbReference>
<dbReference type="InterPro" id="IPR022484">
    <property type="entry name" value="PEP-CTERM/exosrtase_acylTfrase"/>
</dbReference>
<dbReference type="Proteomes" id="UP000183107">
    <property type="component" value="Unassembled WGS sequence"/>
</dbReference>
<accession>A0A1I4Y8C4</accession>